<dbReference type="GO" id="GO:0005634">
    <property type="term" value="C:nucleus"/>
    <property type="evidence" value="ECO:0007669"/>
    <property type="project" value="UniProtKB-SubCell"/>
</dbReference>
<dbReference type="SUPFAM" id="SSF82199">
    <property type="entry name" value="SET domain"/>
    <property type="match status" value="1"/>
</dbReference>
<dbReference type="GO" id="GO:0032259">
    <property type="term" value="P:methylation"/>
    <property type="evidence" value="ECO:0007669"/>
    <property type="project" value="UniProtKB-KW"/>
</dbReference>
<evidence type="ECO:0000256" key="2">
    <source>
        <dbReference type="ARBA" id="ARBA00022679"/>
    </source>
</evidence>
<feature type="domain" description="SET" evidence="6">
    <location>
        <begin position="26"/>
        <end position="261"/>
    </location>
</feature>
<dbReference type="InterPro" id="IPR011383">
    <property type="entry name" value="N-lys_methylase_SETD6"/>
</dbReference>
<dbReference type="InterPro" id="IPR050600">
    <property type="entry name" value="SETD3_SETD6_MTase"/>
</dbReference>
<dbReference type="Gene3D" id="3.90.1420.10">
    <property type="entry name" value="Rubisco LSMT, substrate-binding domain"/>
    <property type="match status" value="1"/>
</dbReference>
<evidence type="ECO:0000256" key="3">
    <source>
        <dbReference type="ARBA" id="ARBA00022691"/>
    </source>
</evidence>
<feature type="region of interest" description="Disordered" evidence="5">
    <location>
        <begin position="447"/>
        <end position="479"/>
    </location>
</feature>
<organism evidence="7 8">
    <name type="scientific">Calycina marina</name>
    <dbReference type="NCBI Taxonomy" id="1763456"/>
    <lineage>
        <taxon>Eukaryota</taxon>
        <taxon>Fungi</taxon>
        <taxon>Dikarya</taxon>
        <taxon>Ascomycota</taxon>
        <taxon>Pezizomycotina</taxon>
        <taxon>Leotiomycetes</taxon>
        <taxon>Helotiales</taxon>
        <taxon>Pezizellaceae</taxon>
        <taxon>Calycina</taxon>
    </lineage>
</organism>
<keyword evidence="1 4" id="KW-0489">Methyltransferase</keyword>
<comment type="caution">
    <text evidence="7">The sequence shown here is derived from an EMBL/GenBank/DDBJ whole genome shotgun (WGS) entry which is preliminary data.</text>
</comment>
<dbReference type="Pfam" id="PF00856">
    <property type="entry name" value="SET"/>
    <property type="match status" value="1"/>
</dbReference>
<comment type="function">
    <text evidence="4">S-adenosyl-L-methionine-dependent protein-lysine N-methyltransferase that monomethylates 60S ribosomal protein L42.</text>
</comment>
<dbReference type="PROSITE" id="PS50280">
    <property type="entry name" value="SET"/>
    <property type="match status" value="1"/>
</dbReference>
<dbReference type="EMBL" id="MU253761">
    <property type="protein sequence ID" value="KAG9247875.1"/>
    <property type="molecule type" value="Genomic_DNA"/>
</dbReference>
<evidence type="ECO:0000256" key="4">
    <source>
        <dbReference type="PIRNR" id="PIRNR011771"/>
    </source>
</evidence>
<dbReference type="PIRSF" id="PIRSF011771">
    <property type="entry name" value="RMS1_SET"/>
    <property type="match status" value="1"/>
</dbReference>
<feature type="region of interest" description="Disordered" evidence="5">
    <location>
        <begin position="183"/>
        <end position="204"/>
    </location>
</feature>
<dbReference type="Gene3D" id="3.90.1410.10">
    <property type="entry name" value="set domain protein methyltransferase, domain 1"/>
    <property type="match status" value="1"/>
</dbReference>
<dbReference type="Proteomes" id="UP000887226">
    <property type="component" value="Unassembled WGS sequence"/>
</dbReference>
<reference evidence="7" key="1">
    <citation type="journal article" date="2021" name="IMA Fungus">
        <title>Genomic characterization of three marine fungi, including Emericellopsis atlantica sp. nov. with signatures of a generalist lifestyle and marine biomass degradation.</title>
        <authorList>
            <person name="Hagestad O.C."/>
            <person name="Hou L."/>
            <person name="Andersen J.H."/>
            <person name="Hansen E.H."/>
            <person name="Altermark B."/>
            <person name="Li C."/>
            <person name="Kuhnert E."/>
            <person name="Cox R.J."/>
            <person name="Crous P.W."/>
            <person name="Spatafora J.W."/>
            <person name="Lail K."/>
            <person name="Amirebrahimi M."/>
            <person name="Lipzen A."/>
            <person name="Pangilinan J."/>
            <person name="Andreopoulos W."/>
            <person name="Hayes R.D."/>
            <person name="Ng V."/>
            <person name="Grigoriev I.V."/>
            <person name="Jackson S.A."/>
            <person name="Sutton T.D.S."/>
            <person name="Dobson A.D.W."/>
            <person name="Rama T."/>
        </authorList>
    </citation>
    <scope>NUCLEOTIDE SEQUENCE</scope>
    <source>
        <strain evidence="7">TRa3180A</strain>
    </source>
</reference>
<dbReference type="FunFam" id="3.90.1410.10:FF:000007">
    <property type="entry name" value="Ribosomal lysine N-methyltransferase 4"/>
    <property type="match status" value="1"/>
</dbReference>
<dbReference type="SUPFAM" id="SSF81822">
    <property type="entry name" value="RuBisCo LSMT C-terminal, substrate-binding domain"/>
    <property type="match status" value="1"/>
</dbReference>
<evidence type="ECO:0000259" key="6">
    <source>
        <dbReference type="PROSITE" id="PS50280"/>
    </source>
</evidence>
<dbReference type="OrthoDB" id="341421at2759"/>
<dbReference type="AlphaFoldDB" id="A0A9P8CIH9"/>
<dbReference type="Pfam" id="PF09273">
    <property type="entry name" value="Rubis-subs-bind"/>
    <property type="match status" value="1"/>
</dbReference>
<accession>A0A9P8CIH9</accession>
<dbReference type="GO" id="GO:0016279">
    <property type="term" value="F:protein-lysine N-methyltransferase activity"/>
    <property type="evidence" value="ECO:0007669"/>
    <property type="project" value="UniProtKB-UniRule"/>
</dbReference>
<evidence type="ECO:0000256" key="1">
    <source>
        <dbReference type="ARBA" id="ARBA00022603"/>
    </source>
</evidence>
<dbReference type="InterPro" id="IPR015353">
    <property type="entry name" value="Rubisco_LSMT_subst-bd"/>
</dbReference>
<dbReference type="InterPro" id="IPR001214">
    <property type="entry name" value="SET_dom"/>
</dbReference>
<dbReference type="EC" id="2.1.1.-" evidence="4"/>
<sequence>MAQDSFHETTSDFLSWLQEKGVQLSPNIAVHDFRQEGRGRGVIAIADIQEDEVLFSIPRSAVLNLNNTISALPTEAMQETISAMPSWLALTTLMMIESLRGDSNWASYLTILPEKLDSLIFWNTEDLAHLQASTVVQKIGRDKAGEMFAQYVAPLGLANYDTGLLHRVASIIMAYAFDIPEEKPNDGANETTSANGEDEDDDLVLDNGDDEKTILSMIPLADMLNADADRNNARLCCDHEDLEMRSIKPITSGEEIFNDYGQLPRSDLLRRYGFITEQYAPYDVAEISTESIKSAFETGFSLSNGSCVEPLSKLEVESRCDLADREGFLEDSYDLAHPSPDGLSIPDELVALVYLLLLNDENLDSIKNGNPISSRSKIATELVGQLLTQLLQRRAVEYGTTIEDDKITLQQATLSDRAQKAIQVRLGEKKVLKGAIDEANTFAASNKRLRGNATSQEPAANKKRKPPIKFQTMKKNRTT</sequence>
<comment type="similarity">
    <text evidence="4">Belongs to the class V-like SAM-binding methyltransferase superfamily. Histone-lysine methyltransferase family. SETD6 subfamily.</text>
</comment>
<protein>
    <recommendedName>
        <fullName evidence="4">Ribosomal lysine N-methyltransferase 4</fullName>
        <ecNumber evidence="4">2.1.1.-</ecNumber>
    </recommendedName>
</protein>
<name>A0A9P8CIH9_9HELO</name>
<gene>
    <name evidence="7" type="ORF">BJ878DRAFT_122109</name>
</gene>
<dbReference type="InterPro" id="IPR046341">
    <property type="entry name" value="SET_dom_sf"/>
</dbReference>
<keyword evidence="2 4" id="KW-0808">Transferase</keyword>
<keyword evidence="4" id="KW-0539">Nucleus</keyword>
<evidence type="ECO:0000313" key="8">
    <source>
        <dbReference type="Proteomes" id="UP000887226"/>
    </source>
</evidence>
<dbReference type="PANTHER" id="PTHR13271">
    <property type="entry name" value="UNCHARACTERIZED PUTATIVE METHYLTRANSFERASE"/>
    <property type="match status" value="1"/>
</dbReference>
<keyword evidence="3 4" id="KW-0949">S-adenosyl-L-methionine</keyword>
<proteinExistence type="inferred from homology"/>
<feature type="compositionally biased region" description="Basic residues" evidence="5">
    <location>
        <begin position="461"/>
        <end position="479"/>
    </location>
</feature>
<evidence type="ECO:0000313" key="7">
    <source>
        <dbReference type="EMBL" id="KAG9247875.1"/>
    </source>
</evidence>
<evidence type="ECO:0000256" key="5">
    <source>
        <dbReference type="SAM" id="MobiDB-lite"/>
    </source>
</evidence>
<dbReference type="InterPro" id="IPR036464">
    <property type="entry name" value="Rubisco_LSMT_subst-bd_sf"/>
</dbReference>
<dbReference type="PANTHER" id="PTHR13271:SF34">
    <property type="entry name" value="N-LYSINE METHYLTRANSFERASE SETD6"/>
    <property type="match status" value="1"/>
</dbReference>
<keyword evidence="8" id="KW-1185">Reference proteome</keyword>
<comment type="subcellular location">
    <subcellularLocation>
        <location evidence="4">Nucleus</location>
    </subcellularLocation>
</comment>